<dbReference type="OrthoDB" id="8964242at2"/>
<name>A0A482IS60_9BURK</name>
<organism evidence="1 2">
    <name type="scientific">Cupriavidus metallidurans</name>
    <dbReference type="NCBI Taxonomy" id="119219"/>
    <lineage>
        <taxon>Bacteria</taxon>
        <taxon>Pseudomonadati</taxon>
        <taxon>Pseudomonadota</taxon>
        <taxon>Betaproteobacteria</taxon>
        <taxon>Burkholderiales</taxon>
        <taxon>Burkholderiaceae</taxon>
        <taxon>Cupriavidus</taxon>
    </lineage>
</organism>
<sequence length="130" mass="15071">MDDMDELDDLSDLPIPQFIWGFAVIANKGGDVMHDEFEYLTHTRSPRFTCRVVELEDMPADSEDSGIDGRIVHHDEPDRMFYITDIGMALVNFQLFDKLPDKGKLKKVCDEAIANWMLRREFLDDEEDEA</sequence>
<accession>A0A482IS60</accession>
<proteinExistence type="predicted"/>
<dbReference type="AlphaFoldDB" id="A0A482IS60"/>
<dbReference type="Proteomes" id="UP000253772">
    <property type="component" value="Chromosome c1"/>
</dbReference>
<evidence type="ECO:0000313" key="1">
    <source>
        <dbReference type="EMBL" id="QBP10397.1"/>
    </source>
</evidence>
<protein>
    <submittedName>
        <fullName evidence="1">Uncharacterized protein</fullName>
    </submittedName>
</protein>
<gene>
    <name evidence="1" type="ORF">DDF84_011855</name>
</gene>
<reference evidence="1 2" key="1">
    <citation type="submission" date="2019-03" db="EMBL/GenBank/DDBJ databases">
        <title>Comparative insights into the high quality Complete genome sequence of highly metal resistant Cupriavidus metallidurans strain BS1 isolated from a gold-copper mine.</title>
        <authorList>
            <person name="Mazhar H.S."/>
            <person name="Rensing C."/>
        </authorList>
    </citation>
    <scope>NUCLEOTIDE SEQUENCE [LARGE SCALE GENOMIC DNA]</scope>
    <source>
        <strain evidence="1 2">BS1</strain>
    </source>
</reference>
<evidence type="ECO:0000313" key="2">
    <source>
        <dbReference type="Proteomes" id="UP000253772"/>
    </source>
</evidence>
<dbReference type="EMBL" id="CP037900">
    <property type="protein sequence ID" value="QBP10397.1"/>
    <property type="molecule type" value="Genomic_DNA"/>
</dbReference>